<evidence type="ECO:0000313" key="1">
    <source>
        <dbReference type="EMBL" id="CAH9061886.1"/>
    </source>
</evidence>
<dbReference type="EMBL" id="CAMAPC010000012">
    <property type="protein sequence ID" value="CAH9061886.1"/>
    <property type="molecule type" value="Genomic_DNA"/>
</dbReference>
<dbReference type="EMBL" id="CAMAPD010000028">
    <property type="protein sequence ID" value="CAH9067865.1"/>
    <property type="molecule type" value="Genomic_DNA"/>
</dbReference>
<dbReference type="Proteomes" id="UP001152467">
    <property type="component" value="Unassembled WGS sequence"/>
</dbReference>
<comment type="caution">
    <text evidence="1">The sequence shown here is derived from an EMBL/GenBank/DDBJ whole genome shotgun (WGS) entry which is preliminary data.</text>
</comment>
<proteinExistence type="predicted"/>
<dbReference type="Proteomes" id="UP001152485">
    <property type="component" value="Unassembled WGS sequence"/>
</dbReference>
<dbReference type="AlphaFoldDB" id="A0A9W4VT01"/>
<name>A0A9W4VT01_9GAMM</name>
<keyword evidence="3" id="KW-1185">Reference proteome</keyword>
<sequence length="40" mass="4870">MIYIRIYYLVFAHVNENSFHLQMILTHFADINLFITVPRD</sequence>
<evidence type="ECO:0000313" key="2">
    <source>
        <dbReference type="EMBL" id="CAH9067865.1"/>
    </source>
</evidence>
<organism evidence="1 3">
    <name type="scientific">Pseudoalteromonas holothuriae</name>
    <dbReference type="NCBI Taxonomy" id="2963714"/>
    <lineage>
        <taxon>Bacteria</taxon>
        <taxon>Pseudomonadati</taxon>
        <taxon>Pseudomonadota</taxon>
        <taxon>Gammaproteobacteria</taxon>
        <taxon>Alteromonadales</taxon>
        <taxon>Pseudoalteromonadaceae</taxon>
        <taxon>Pseudoalteromonas</taxon>
    </lineage>
</organism>
<protein>
    <submittedName>
        <fullName evidence="1">Uncharacterized protein</fullName>
    </submittedName>
</protein>
<accession>A0A9W4VT01</accession>
<evidence type="ECO:0000313" key="3">
    <source>
        <dbReference type="Proteomes" id="UP001152467"/>
    </source>
</evidence>
<gene>
    <name evidence="1" type="ORF">PSECIP111854_02900</name>
    <name evidence="2" type="ORF">PSECIP111951_03922</name>
</gene>
<reference evidence="1 4" key="1">
    <citation type="submission" date="2022-07" db="EMBL/GenBank/DDBJ databases">
        <authorList>
            <person name="Criscuolo A."/>
        </authorList>
    </citation>
    <scope>NUCLEOTIDE SEQUENCE</scope>
    <source>
        <strain evidence="4">CIP 111951</strain>
        <strain evidence="1">CIP111854</strain>
        <strain evidence="2">CIP111951</strain>
    </source>
</reference>
<evidence type="ECO:0000313" key="4">
    <source>
        <dbReference type="Proteomes" id="UP001152485"/>
    </source>
</evidence>